<gene>
    <name evidence="2" type="ORF">NDU88_006980</name>
</gene>
<keyword evidence="3" id="KW-1185">Reference proteome</keyword>
<dbReference type="AlphaFoldDB" id="A0AAV7MEM2"/>
<keyword evidence="1" id="KW-0812">Transmembrane</keyword>
<keyword evidence="1" id="KW-0472">Membrane</keyword>
<reference evidence="2" key="1">
    <citation type="journal article" date="2022" name="bioRxiv">
        <title>Sequencing and chromosome-scale assembly of the giantPleurodeles waltlgenome.</title>
        <authorList>
            <person name="Brown T."/>
            <person name="Elewa A."/>
            <person name="Iarovenko S."/>
            <person name="Subramanian E."/>
            <person name="Araus A.J."/>
            <person name="Petzold A."/>
            <person name="Susuki M."/>
            <person name="Suzuki K.-i.T."/>
            <person name="Hayashi T."/>
            <person name="Toyoda A."/>
            <person name="Oliveira C."/>
            <person name="Osipova E."/>
            <person name="Leigh N.D."/>
            <person name="Simon A."/>
            <person name="Yun M.H."/>
        </authorList>
    </citation>
    <scope>NUCLEOTIDE SEQUENCE</scope>
    <source>
        <strain evidence="2">20211129_DDA</strain>
        <tissue evidence="2">Liver</tissue>
    </source>
</reference>
<evidence type="ECO:0000313" key="3">
    <source>
        <dbReference type="Proteomes" id="UP001066276"/>
    </source>
</evidence>
<protein>
    <submittedName>
        <fullName evidence="2">Uncharacterized protein</fullName>
    </submittedName>
</protein>
<keyword evidence="1" id="KW-1133">Transmembrane helix</keyword>
<name>A0AAV7MEM2_PLEWA</name>
<proteinExistence type="predicted"/>
<feature type="transmembrane region" description="Helical" evidence="1">
    <location>
        <begin position="12"/>
        <end position="38"/>
    </location>
</feature>
<evidence type="ECO:0000256" key="1">
    <source>
        <dbReference type="SAM" id="Phobius"/>
    </source>
</evidence>
<accession>A0AAV7MEM2</accession>
<dbReference type="Proteomes" id="UP001066276">
    <property type="component" value="Chromosome 10"/>
</dbReference>
<feature type="transmembrane region" description="Helical" evidence="1">
    <location>
        <begin position="50"/>
        <end position="72"/>
    </location>
</feature>
<evidence type="ECO:0000313" key="2">
    <source>
        <dbReference type="EMBL" id="KAJ1101917.1"/>
    </source>
</evidence>
<dbReference type="EMBL" id="JANPWB010000014">
    <property type="protein sequence ID" value="KAJ1101917.1"/>
    <property type="molecule type" value="Genomic_DNA"/>
</dbReference>
<sequence>MLRDVCATLQCLYYFAYAIMLRDVYATVQCLYYFAYAIMLRDVCATLQCLYYVAYAIMLRDVCATLQCLYYVAYAIMLRDVCATLQCLWGPRVVLATTPQSKETGLSAHQKDLQTRGRPLTPAESVLIQFNNALSAWRLGLQADWYCSIYSQARLRVSLASWADGRSAAIPVTSTFFL</sequence>
<comment type="caution">
    <text evidence="2">The sequence shown here is derived from an EMBL/GenBank/DDBJ whole genome shotgun (WGS) entry which is preliminary data.</text>
</comment>
<organism evidence="2 3">
    <name type="scientific">Pleurodeles waltl</name>
    <name type="common">Iberian ribbed newt</name>
    <dbReference type="NCBI Taxonomy" id="8319"/>
    <lineage>
        <taxon>Eukaryota</taxon>
        <taxon>Metazoa</taxon>
        <taxon>Chordata</taxon>
        <taxon>Craniata</taxon>
        <taxon>Vertebrata</taxon>
        <taxon>Euteleostomi</taxon>
        <taxon>Amphibia</taxon>
        <taxon>Batrachia</taxon>
        <taxon>Caudata</taxon>
        <taxon>Salamandroidea</taxon>
        <taxon>Salamandridae</taxon>
        <taxon>Pleurodelinae</taxon>
        <taxon>Pleurodeles</taxon>
    </lineage>
</organism>